<dbReference type="Proteomes" id="UP000499080">
    <property type="component" value="Unassembled WGS sequence"/>
</dbReference>
<feature type="region of interest" description="Disordered" evidence="1">
    <location>
        <begin position="163"/>
        <end position="206"/>
    </location>
</feature>
<proteinExistence type="predicted"/>
<dbReference type="AlphaFoldDB" id="A0A4Y2R789"/>
<keyword evidence="4" id="KW-1185">Reference proteome</keyword>
<name>A0A4Y2R789_ARAVE</name>
<feature type="domain" description="PiggyBac transposable element-derived protein" evidence="2">
    <location>
        <begin position="2"/>
        <end position="168"/>
    </location>
</feature>
<evidence type="ECO:0000259" key="2">
    <source>
        <dbReference type="Pfam" id="PF13843"/>
    </source>
</evidence>
<comment type="caution">
    <text evidence="3">The sequence shown here is derived from an EMBL/GenBank/DDBJ whole genome shotgun (WGS) entry which is preliminary data.</text>
</comment>
<dbReference type="PANTHER" id="PTHR47272:SF1">
    <property type="entry name" value="PIGGYBAC TRANSPOSABLE ELEMENT-DERIVED PROTEIN 3-LIKE"/>
    <property type="match status" value="1"/>
</dbReference>
<protein>
    <recommendedName>
        <fullName evidence="2">PiggyBac transposable element-derived protein domain-containing protein</fullName>
    </recommendedName>
</protein>
<gene>
    <name evidence="3" type="ORF">AVEN_101045_1</name>
</gene>
<reference evidence="3 4" key="1">
    <citation type="journal article" date="2019" name="Sci. Rep.">
        <title>Orb-weaving spider Araneus ventricosus genome elucidates the spidroin gene catalogue.</title>
        <authorList>
            <person name="Kono N."/>
            <person name="Nakamura H."/>
            <person name="Ohtoshi R."/>
            <person name="Moran D.A.P."/>
            <person name="Shinohara A."/>
            <person name="Yoshida Y."/>
            <person name="Fujiwara M."/>
            <person name="Mori M."/>
            <person name="Tomita M."/>
            <person name="Arakawa K."/>
        </authorList>
    </citation>
    <scope>NUCLEOTIDE SEQUENCE [LARGE SCALE GENOMIC DNA]</scope>
</reference>
<evidence type="ECO:0000256" key="1">
    <source>
        <dbReference type="SAM" id="MobiDB-lite"/>
    </source>
</evidence>
<dbReference type="PANTHER" id="PTHR47272">
    <property type="entry name" value="DDE_TNP_1_7 DOMAIN-CONTAINING PROTEIN"/>
    <property type="match status" value="1"/>
</dbReference>
<dbReference type="OrthoDB" id="122438at2759"/>
<sequence>MGYAHKFEIYSGQENLEKVPGEPDLGATGNVVVRLLRGVPRMINHIIYFDNFYTSLPLVYFLAKQGIHTVGTVQQNRIPNNKIPDRKTFMKKSVPRGSYEERVSTLDGVDMSCVAWKDNKVVTLLSTYAGALPVTEVSRYDKAKKETNGITCPFIVQEYNKHMGGTSKETKRGRPSTSTLEDELQSKRKKASPAPPPPKDIRTDGAEHWPTVGVCSLERTFPLDFVRAVILGLTKAVLTQRIYDYSKRDDC</sequence>
<evidence type="ECO:0000313" key="3">
    <source>
        <dbReference type="EMBL" id="GBN71622.1"/>
    </source>
</evidence>
<accession>A0A4Y2R789</accession>
<organism evidence="3 4">
    <name type="scientific">Araneus ventricosus</name>
    <name type="common">Orbweaver spider</name>
    <name type="synonym">Epeira ventricosa</name>
    <dbReference type="NCBI Taxonomy" id="182803"/>
    <lineage>
        <taxon>Eukaryota</taxon>
        <taxon>Metazoa</taxon>
        <taxon>Ecdysozoa</taxon>
        <taxon>Arthropoda</taxon>
        <taxon>Chelicerata</taxon>
        <taxon>Arachnida</taxon>
        <taxon>Araneae</taxon>
        <taxon>Araneomorphae</taxon>
        <taxon>Entelegynae</taxon>
        <taxon>Araneoidea</taxon>
        <taxon>Araneidae</taxon>
        <taxon>Araneus</taxon>
    </lineage>
</organism>
<dbReference type="Pfam" id="PF13843">
    <property type="entry name" value="DDE_Tnp_1_7"/>
    <property type="match status" value="1"/>
</dbReference>
<evidence type="ECO:0000313" key="4">
    <source>
        <dbReference type="Proteomes" id="UP000499080"/>
    </source>
</evidence>
<dbReference type="InterPro" id="IPR029526">
    <property type="entry name" value="PGBD"/>
</dbReference>
<dbReference type="EMBL" id="BGPR01016048">
    <property type="protein sequence ID" value="GBN71622.1"/>
    <property type="molecule type" value="Genomic_DNA"/>
</dbReference>